<keyword evidence="3" id="KW-1185">Reference proteome</keyword>
<dbReference type="PROSITE" id="PS50217">
    <property type="entry name" value="BZIP"/>
    <property type="match status" value="1"/>
</dbReference>
<reference evidence="4" key="1">
    <citation type="submission" date="2024-02" db="UniProtKB">
        <authorList>
            <consortium name="WormBaseParasite"/>
        </authorList>
    </citation>
    <scope>IDENTIFICATION</scope>
</reference>
<evidence type="ECO:0000313" key="3">
    <source>
        <dbReference type="Proteomes" id="UP000887575"/>
    </source>
</evidence>
<protein>
    <submittedName>
        <fullName evidence="4">BZIP domain-containing protein</fullName>
    </submittedName>
</protein>
<dbReference type="Proteomes" id="UP000887575">
    <property type="component" value="Unassembled WGS sequence"/>
</dbReference>
<dbReference type="Gene3D" id="1.20.5.170">
    <property type="match status" value="1"/>
</dbReference>
<dbReference type="CDD" id="cd14686">
    <property type="entry name" value="bZIP"/>
    <property type="match status" value="1"/>
</dbReference>
<organism evidence="3 4">
    <name type="scientific">Mesorhabditis belari</name>
    <dbReference type="NCBI Taxonomy" id="2138241"/>
    <lineage>
        <taxon>Eukaryota</taxon>
        <taxon>Metazoa</taxon>
        <taxon>Ecdysozoa</taxon>
        <taxon>Nematoda</taxon>
        <taxon>Chromadorea</taxon>
        <taxon>Rhabditida</taxon>
        <taxon>Rhabditina</taxon>
        <taxon>Rhabditomorpha</taxon>
        <taxon>Rhabditoidea</taxon>
        <taxon>Rhabditidae</taxon>
        <taxon>Mesorhabditinae</taxon>
        <taxon>Mesorhabditis</taxon>
    </lineage>
</organism>
<evidence type="ECO:0000313" key="4">
    <source>
        <dbReference type="WBParaSite" id="MBELARI_LOCUS16380.1"/>
    </source>
</evidence>
<name>A0AAF3EQL6_9BILA</name>
<feature type="coiled-coil region" evidence="1">
    <location>
        <begin position="219"/>
        <end position="267"/>
    </location>
</feature>
<evidence type="ECO:0000259" key="2">
    <source>
        <dbReference type="PROSITE" id="PS50217"/>
    </source>
</evidence>
<feature type="domain" description="BZIP" evidence="2">
    <location>
        <begin position="214"/>
        <end position="271"/>
    </location>
</feature>
<dbReference type="InterPro" id="IPR046347">
    <property type="entry name" value="bZIP_sf"/>
</dbReference>
<evidence type="ECO:0000256" key="1">
    <source>
        <dbReference type="SAM" id="Coils"/>
    </source>
</evidence>
<accession>A0AAF3EQL6</accession>
<dbReference type="SUPFAM" id="SSF57959">
    <property type="entry name" value="Leucine zipper domain"/>
    <property type="match status" value="1"/>
</dbReference>
<dbReference type="WBParaSite" id="MBELARI_LOCUS16380.1">
    <property type="protein sequence ID" value="MBELARI_LOCUS16380.1"/>
    <property type="gene ID" value="MBELARI_LOCUS16380"/>
</dbReference>
<dbReference type="PROSITE" id="PS00036">
    <property type="entry name" value="BZIP_BASIC"/>
    <property type="match status" value="1"/>
</dbReference>
<sequence>MCAQSYEATNSKPYSYHEQRGYNSNYFPAQMHDAHECPSSAPFTECCFDPYISNQNQNPFNYPECVTDCPLMPLDCIPLDPFGQCPPDPCPDCDPKQPAVPIGSITHSIFPMDNQKPILCEHSISLHNHDDQGNITISHGHYSHQDGGFHSQCKRMRPSTPEFSVKQIARELAEECEHLLRRDECFHCNRNCDSVPFSDISDAKISDISEPGNKKIRNKEAAQKYRNKLKSKYNNMLEEEKKLENEHEKLKKVVDKLDAEVQFYRQQLLENAAFWRKTNGIL</sequence>
<dbReference type="InterPro" id="IPR004827">
    <property type="entry name" value="bZIP"/>
</dbReference>
<dbReference type="GO" id="GO:0003700">
    <property type="term" value="F:DNA-binding transcription factor activity"/>
    <property type="evidence" value="ECO:0007669"/>
    <property type="project" value="InterPro"/>
</dbReference>
<keyword evidence="1" id="KW-0175">Coiled coil</keyword>
<proteinExistence type="predicted"/>
<dbReference type="AlphaFoldDB" id="A0AAF3EQL6"/>